<dbReference type="RefSeq" id="WP_268111639.1">
    <property type="nucleotide sequence ID" value="NZ_JAPPUX010000003.1"/>
</dbReference>
<feature type="compositionally biased region" description="Basic residues" evidence="1">
    <location>
        <begin position="33"/>
        <end position="44"/>
    </location>
</feature>
<dbReference type="GO" id="GO:0004519">
    <property type="term" value="F:endonuclease activity"/>
    <property type="evidence" value="ECO:0007669"/>
    <property type="project" value="UniProtKB-KW"/>
</dbReference>
<dbReference type="SMART" id="SM00507">
    <property type="entry name" value="HNHc"/>
    <property type="match status" value="1"/>
</dbReference>
<dbReference type="Pfam" id="PF01844">
    <property type="entry name" value="HNH"/>
    <property type="match status" value="1"/>
</dbReference>
<keyword evidence="3" id="KW-0255">Endonuclease</keyword>
<evidence type="ECO:0000313" key="3">
    <source>
        <dbReference type="EMBL" id="MCY4726731.1"/>
    </source>
</evidence>
<dbReference type="InterPro" id="IPR003615">
    <property type="entry name" value="HNH_nuc"/>
</dbReference>
<evidence type="ECO:0000256" key="1">
    <source>
        <dbReference type="SAM" id="MobiDB-lite"/>
    </source>
</evidence>
<dbReference type="CDD" id="cd00085">
    <property type="entry name" value="HNHc"/>
    <property type="match status" value="1"/>
</dbReference>
<protein>
    <submittedName>
        <fullName evidence="3">HNH endonuclease signature motif containing protein</fullName>
    </submittedName>
</protein>
<name>A0ABT4CED1_9ACTN</name>
<dbReference type="Gene3D" id="1.10.30.50">
    <property type="match status" value="1"/>
</dbReference>
<accession>A0ABT4CED1</accession>
<keyword evidence="4" id="KW-1185">Reference proteome</keyword>
<dbReference type="InterPro" id="IPR002711">
    <property type="entry name" value="HNH"/>
</dbReference>
<evidence type="ECO:0000313" key="4">
    <source>
        <dbReference type="Proteomes" id="UP001074726"/>
    </source>
</evidence>
<comment type="caution">
    <text evidence="3">The sequence shown here is derived from an EMBL/GenBank/DDBJ whole genome shotgun (WGS) entry which is preliminary data.</text>
</comment>
<dbReference type="EMBL" id="JAPPUX010000003">
    <property type="protein sequence ID" value="MCY4726731.1"/>
    <property type="molecule type" value="Genomic_DNA"/>
</dbReference>
<feature type="region of interest" description="Disordered" evidence="1">
    <location>
        <begin position="1"/>
        <end position="47"/>
    </location>
</feature>
<proteinExistence type="predicted"/>
<keyword evidence="3" id="KW-0540">Nuclease</keyword>
<organism evidence="3 4">
    <name type="scientific">Nocardioides pini</name>
    <dbReference type="NCBI Taxonomy" id="2975053"/>
    <lineage>
        <taxon>Bacteria</taxon>
        <taxon>Bacillati</taxon>
        <taxon>Actinomycetota</taxon>
        <taxon>Actinomycetes</taxon>
        <taxon>Propionibacteriales</taxon>
        <taxon>Nocardioidaceae</taxon>
        <taxon>Nocardioides</taxon>
    </lineage>
</organism>
<evidence type="ECO:0000259" key="2">
    <source>
        <dbReference type="SMART" id="SM00507"/>
    </source>
</evidence>
<keyword evidence="3" id="KW-0378">Hydrolase</keyword>
<gene>
    <name evidence="3" type="ORF">NYO98_10615</name>
</gene>
<dbReference type="Proteomes" id="UP001074726">
    <property type="component" value="Unassembled WGS sequence"/>
</dbReference>
<reference evidence="3" key="1">
    <citation type="submission" date="2022-08" db="EMBL/GenBank/DDBJ databases">
        <title>Genome sequencing of Nocardioides sp. STR2.</title>
        <authorList>
            <person name="So Y."/>
        </authorList>
    </citation>
    <scope>NUCLEOTIDE SEQUENCE</scope>
    <source>
        <strain evidence="3">STR2</strain>
    </source>
</reference>
<feature type="domain" description="HNH nuclease" evidence="2">
    <location>
        <begin position="51"/>
        <end position="104"/>
    </location>
</feature>
<sequence>MKRGGPIARRTPLAARSTISRRGSHGKAPNPPKARRKAKSRGLKRPSMDADLRTSIYCRAGGLCDRCGVGLDPDAWECHHRKLRSRGGPDTFGNLVALCSGCHHWAHHNVALATDRGFIVPSWMDPDEMPVWRHDRAWWLGPGPVWAAFTIPDPTP</sequence>